<dbReference type="GO" id="GO:0005549">
    <property type="term" value="F:odorant binding"/>
    <property type="evidence" value="ECO:0007669"/>
    <property type="project" value="InterPro"/>
</dbReference>
<evidence type="ECO:0000256" key="8">
    <source>
        <dbReference type="ARBA" id="ARBA00023170"/>
    </source>
</evidence>
<keyword evidence="7 10" id="KW-0472">Membrane</keyword>
<evidence type="ECO:0000256" key="4">
    <source>
        <dbReference type="ARBA" id="ARBA00022692"/>
    </source>
</evidence>
<dbReference type="Pfam" id="PF02949">
    <property type="entry name" value="7tm_6"/>
    <property type="match status" value="1"/>
</dbReference>
<evidence type="ECO:0000256" key="2">
    <source>
        <dbReference type="ARBA" id="ARBA00022475"/>
    </source>
</evidence>
<feature type="transmembrane region" description="Helical" evidence="10">
    <location>
        <begin position="178"/>
        <end position="202"/>
    </location>
</feature>
<dbReference type="PANTHER" id="PTHR21137:SF35">
    <property type="entry name" value="ODORANT RECEPTOR 19A-RELATED"/>
    <property type="match status" value="1"/>
</dbReference>
<keyword evidence="6 10" id="KW-1133">Transmembrane helix</keyword>
<feature type="transmembrane region" description="Helical" evidence="10">
    <location>
        <begin position="140"/>
        <end position="158"/>
    </location>
</feature>
<proteinExistence type="evidence at transcript level"/>
<dbReference type="GO" id="GO:0007165">
    <property type="term" value="P:signal transduction"/>
    <property type="evidence" value="ECO:0007669"/>
    <property type="project" value="UniProtKB-KW"/>
</dbReference>
<accession>A0A6M6DMT8</accession>
<protein>
    <recommendedName>
        <fullName evidence="10">Odorant receptor</fullName>
    </recommendedName>
</protein>
<evidence type="ECO:0000256" key="9">
    <source>
        <dbReference type="ARBA" id="ARBA00023224"/>
    </source>
</evidence>
<evidence type="ECO:0000313" key="11">
    <source>
        <dbReference type="EMBL" id="QJX74291.1"/>
    </source>
</evidence>
<dbReference type="InterPro" id="IPR004117">
    <property type="entry name" value="7tm6_olfct_rcpt"/>
</dbReference>
<name>A0A6M6DMT8_CERKI</name>
<keyword evidence="4 10" id="KW-0812">Transmembrane</keyword>
<comment type="caution">
    <text evidence="10">Lacks conserved residue(s) required for the propagation of feature annotation.</text>
</comment>
<evidence type="ECO:0000256" key="3">
    <source>
        <dbReference type="ARBA" id="ARBA00022606"/>
    </source>
</evidence>
<dbReference type="GO" id="GO:0005886">
    <property type="term" value="C:plasma membrane"/>
    <property type="evidence" value="ECO:0007669"/>
    <property type="project" value="UniProtKB-SubCell"/>
</dbReference>
<keyword evidence="3 10" id="KW-0716">Sensory transduction</keyword>
<comment type="subcellular location">
    <subcellularLocation>
        <location evidence="1 10">Cell membrane</location>
        <topology evidence="1 10">Multi-pass membrane protein</topology>
    </subcellularLocation>
</comment>
<keyword evidence="8 10" id="KW-0675">Receptor</keyword>
<evidence type="ECO:0000256" key="1">
    <source>
        <dbReference type="ARBA" id="ARBA00004651"/>
    </source>
</evidence>
<dbReference type="EMBL" id="MT072563">
    <property type="protein sequence ID" value="QJX74291.1"/>
    <property type="molecule type" value="mRNA"/>
</dbReference>
<comment type="similarity">
    <text evidence="10">Belongs to the insect chemoreceptor superfamily. Heteromeric odorant receptor channel (TC 1.A.69) family.</text>
</comment>
<evidence type="ECO:0000256" key="10">
    <source>
        <dbReference type="RuleBase" id="RU351113"/>
    </source>
</evidence>
<dbReference type="AlphaFoldDB" id="A0A6M6DMT8"/>
<keyword evidence="5 10" id="KW-0552">Olfaction</keyword>
<organism evidence="11">
    <name type="scientific">Ceracris kiangsu</name>
    <name type="common">Yellow-spined bamboo locust</name>
    <name type="synonym">Rammeacris kiangsu</name>
    <dbReference type="NCBI Taxonomy" id="227354"/>
    <lineage>
        <taxon>Eukaryota</taxon>
        <taxon>Metazoa</taxon>
        <taxon>Ecdysozoa</taxon>
        <taxon>Arthropoda</taxon>
        <taxon>Hexapoda</taxon>
        <taxon>Insecta</taxon>
        <taxon>Pterygota</taxon>
        <taxon>Neoptera</taxon>
        <taxon>Polyneoptera</taxon>
        <taxon>Orthoptera</taxon>
        <taxon>Caelifera</taxon>
        <taxon>Acrididea</taxon>
        <taxon>Acridomorpha</taxon>
        <taxon>Acridoidea</taxon>
        <taxon>Acrididae</taxon>
        <taxon>Gomphocerinae</taxon>
        <taxon>Ceracris</taxon>
    </lineage>
</organism>
<keyword evidence="2" id="KW-1003">Cell membrane</keyword>
<evidence type="ECO:0000256" key="5">
    <source>
        <dbReference type="ARBA" id="ARBA00022725"/>
    </source>
</evidence>
<reference evidence="11" key="1">
    <citation type="submission" date="2020-01" db="EMBL/GenBank/DDBJ databases">
        <title>Identification and Expression Profiles Analysis of Chemosensory Genes from the Antennal Transcriptome of Ceracris kiangsu Tsai (Orthoptera: Acrididae).</title>
        <authorList>
            <person name="Li R."/>
            <person name="Jiang G.-f."/>
        </authorList>
    </citation>
    <scope>NUCLEOTIDE SEQUENCE</scope>
</reference>
<dbReference type="PANTHER" id="PTHR21137">
    <property type="entry name" value="ODORANT RECEPTOR"/>
    <property type="match status" value="1"/>
</dbReference>
<dbReference type="GO" id="GO:0004984">
    <property type="term" value="F:olfactory receptor activity"/>
    <property type="evidence" value="ECO:0007669"/>
    <property type="project" value="InterPro"/>
</dbReference>
<evidence type="ECO:0000256" key="7">
    <source>
        <dbReference type="ARBA" id="ARBA00023136"/>
    </source>
</evidence>
<evidence type="ECO:0000256" key="6">
    <source>
        <dbReference type="ARBA" id="ARBA00022989"/>
    </source>
</evidence>
<keyword evidence="9 10" id="KW-0807">Transducer</keyword>
<sequence length="412" mass="45828">MPPAVPLEQSPGEAAQVACDLGYLLRFLHWTGTMRDPRAGPLASRAYYAANAAVTLAFVYFVCSQAVVLFRAGTADLDNFTLTLSLIDTQGMWLLRIRHIAALEPHFHRLAYQVGRDFGQFASAEDVPLLRAGSRRMRKVMLLYLAFGLAECCVWLTAPASETGLPFVLALPYDVTRPVAYVATAVYCCFITLHTIMANFAADAFNASLIVQLRMQLALLNRNIVNINKVAEEPRSSAYKSADALQPYQSFSNSDVYYRLRKNILHHQAIIRNVELLQSCLGSILLGQSLSIGISVCFQLYQVAKSADSLQDAGKYSSYLFTMFAELFVYCWFADDLISESENVAQAAYDAVPSLLEYPTSVKRSLLILLHRAQRPLSITAAGLFPLSRESFVSIVNVSYSFFAILRNFKED</sequence>
<feature type="transmembrane region" description="Helical" evidence="10">
    <location>
        <begin position="46"/>
        <end position="70"/>
    </location>
</feature>